<evidence type="ECO:0000256" key="1">
    <source>
        <dbReference type="SAM" id="MobiDB-lite"/>
    </source>
</evidence>
<name>A0ABV3DS96_9ACTN</name>
<feature type="compositionally biased region" description="Low complexity" evidence="1">
    <location>
        <begin position="399"/>
        <end position="412"/>
    </location>
</feature>
<accession>A0ABV3DS96</accession>
<proteinExistence type="predicted"/>
<protein>
    <submittedName>
        <fullName evidence="2">Uncharacterized protein</fullName>
    </submittedName>
</protein>
<gene>
    <name evidence="2" type="ORF">AB0C36_32040</name>
</gene>
<dbReference type="Proteomes" id="UP001551482">
    <property type="component" value="Unassembled WGS sequence"/>
</dbReference>
<feature type="region of interest" description="Disordered" evidence="1">
    <location>
        <begin position="1"/>
        <end position="36"/>
    </location>
</feature>
<evidence type="ECO:0000313" key="2">
    <source>
        <dbReference type="EMBL" id="MEU8138127.1"/>
    </source>
</evidence>
<dbReference type="EMBL" id="JBEZFP010000111">
    <property type="protein sequence ID" value="MEU8138127.1"/>
    <property type="molecule type" value="Genomic_DNA"/>
</dbReference>
<evidence type="ECO:0000313" key="3">
    <source>
        <dbReference type="Proteomes" id="UP001551482"/>
    </source>
</evidence>
<feature type="region of interest" description="Disordered" evidence="1">
    <location>
        <begin position="368"/>
        <end position="449"/>
    </location>
</feature>
<feature type="compositionally biased region" description="Basic and acidic residues" evidence="1">
    <location>
        <begin position="388"/>
        <end position="398"/>
    </location>
</feature>
<dbReference type="RefSeq" id="WP_358361007.1">
    <property type="nucleotide sequence ID" value="NZ_JBEZFP010000111.1"/>
</dbReference>
<feature type="compositionally biased region" description="Gly residues" evidence="1">
    <location>
        <begin position="1"/>
        <end position="11"/>
    </location>
</feature>
<comment type="caution">
    <text evidence="2">The sequence shown here is derived from an EMBL/GenBank/DDBJ whole genome shotgun (WGS) entry which is preliminary data.</text>
</comment>
<reference evidence="2 3" key="1">
    <citation type="submission" date="2024-06" db="EMBL/GenBank/DDBJ databases">
        <title>The Natural Products Discovery Center: Release of the First 8490 Sequenced Strains for Exploring Actinobacteria Biosynthetic Diversity.</title>
        <authorList>
            <person name="Kalkreuter E."/>
            <person name="Kautsar S.A."/>
            <person name="Yang D."/>
            <person name="Bader C.D."/>
            <person name="Teijaro C.N."/>
            <person name="Fluegel L."/>
            <person name="Davis C.M."/>
            <person name="Simpson J.R."/>
            <person name="Lauterbach L."/>
            <person name="Steele A.D."/>
            <person name="Gui C."/>
            <person name="Meng S."/>
            <person name="Li G."/>
            <person name="Viehrig K."/>
            <person name="Ye F."/>
            <person name="Su P."/>
            <person name="Kiefer A.F."/>
            <person name="Nichols A."/>
            <person name="Cepeda A.J."/>
            <person name="Yan W."/>
            <person name="Fan B."/>
            <person name="Jiang Y."/>
            <person name="Adhikari A."/>
            <person name="Zheng C.-J."/>
            <person name="Schuster L."/>
            <person name="Cowan T.M."/>
            <person name="Smanski M.J."/>
            <person name="Chevrette M.G."/>
            <person name="De Carvalho L.P.S."/>
            <person name="Shen B."/>
        </authorList>
    </citation>
    <scope>NUCLEOTIDE SEQUENCE [LARGE SCALE GENOMIC DNA]</scope>
    <source>
        <strain evidence="2 3">NPDC048946</strain>
    </source>
</reference>
<sequence length="449" mass="49190">MASDAGSGGDGRPWKDRPAEPPSAPDTRPWFSGSPERGVAFAQASGGTWLTDLRDATSVGRVENTLRVSLQAALNRRVHVDLTTVPADLLSAKELAVSLIALARGHPEAELAAVVIENFRRHEAHVHAEVVGRREGTVIRYNPNTFGEGNRGNLIFDVLNGANRHINPIGTAAGSITVHEWGHVLDYTHDYRSGIQRDNANPEPPRQLWARGKGLRGRSLDDEVGKASGVGHVQARVARFKDHRNPRLRFKDKPFVTHQLDFEQDNKHWGVTYWKIKEQVSRYALKSRWEMVGEAYADVTLSDRPRGINRVVHQRLMRALGHGQDHRVAGLADMVSTVQAGFSENEFFGGPDILPQTRDRWRTFVADRRAADRGQSGRGQSGRGADSSGRDGPGRPRGPDSSTALSSAGTGAPRVSEPRKRPSALPEPGGGIRRRISRGLGLKRGLGKD</sequence>
<keyword evidence="3" id="KW-1185">Reference proteome</keyword>
<organism evidence="2 3">
    <name type="scientific">Streptodolium elevatio</name>
    <dbReference type="NCBI Taxonomy" id="3157996"/>
    <lineage>
        <taxon>Bacteria</taxon>
        <taxon>Bacillati</taxon>
        <taxon>Actinomycetota</taxon>
        <taxon>Actinomycetes</taxon>
        <taxon>Kitasatosporales</taxon>
        <taxon>Streptomycetaceae</taxon>
        <taxon>Streptodolium</taxon>
    </lineage>
</organism>